<dbReference type="SUPFAM" id="SSF53335">
    <property type="entry name" value="S-adenosyl-L-methionine-dependent methyltransferases"/>
    <property type="match status" value="1"/>
</dbReference>
<protein>
    <submittedName>
        <fullName evidence="4">Uncharacterized protein</fullName>
    </submittedName>
</protein>
<dbReference type="PANTHER" id="PTHR13393">
    <property type="entry name" value="SAM-DEPENDENT METHYLTRANSFERASE"/>
    <property type="match status" value="1"/>
</dbReference>
<gene>
    <name evidence="4" type="ORF">cyc_04733</name>
</gene>
<sequence>MSIRLKSDPLTHSSLYKSSRRPSCRTAAHFPVSFRYPLPSTSFIVASMTVWDAQADSSMDRGSPQLSRDMQLPEGFHSVECKRDSETTQEIKQGMPTALQPLPMTASAAERSAATLANAQGPGESPLVHSAEDSSTPALQSASGDSSCHAQQDSSLSWEAPDTDISPSDPDNPCRRIGEAPYGPLGRCRKRQRERVLGEKFADPFPAAPSAAHSTGGEAFGVRGEKRFRAGPSRQTHSSLMHPRSRFSGGPLNFVALSEKVPALRNFFLISPSGRVSFDFRTREAQLQLCVALFKCIYNLTFSLPLEDNFLIPTLPNRSNYIHFLADLLSATEGLGTPQGHPIPGGEAYILREALEEDSSGPLKAPTANEPSQDATLGEEFTGASKQTKHPPRGPQVWILDVGVGANCVYPLLGVADYGWSFVGSDISEASLSVATANVVANGYEGRIKLQLQKERNCIFQGLLNGGDPLFAASVCNPPFYISEEAIGINPKRQKAGNAHELVCEGGETAFLSAMYTESKRFASHFIWFTTLVARASTRDSMKRVLHEGMRKTCKRQQELMQAQAEEWLSANSEHGDSYSANPSNSSNNADKNVEDVEMHPRELRIFELSQGKQTRWVVCWTYWTREQRALLRPILYPKPNAMREACCLVQVALSIVVYRFSCFVNGETLPTAMPAIPADLIYDKERHKFKLMPSPEDMAERLTDGSQRQKDVFFQLYNSALKDFDVKGYDWLMNTVQSGGDRRPSSRGAKDALPRRPIPQFVRLRSDKMVRLTELVSKIQSEAGSQSPGLATVSMISLMMVKGLVQSVAATVMDIVPPLIPPPVWINQYIGAKVPCCRMYRGGRNCFGSVLYPITIPDFITADVTDSVMEGVIGSFPSKYQNKVGKTSETQYRIWAYVHLQLFIAYLLLPFHLSDIMGPCSDISYTTLAQDHPFPRECPKFDPLYDIPDDLFVPRAPLPSPFVEEEPPQIPCEAHCRYCTKIP</sequence>
<reference evidence="4 5" key="1">
    <citation type="journal article" date="2016" name="BMC Genomics">
        <title>Comparative genomics reveals Cyclospora cayetanensis possesses coccidia-like metabolism and invasion components but unique surface antigens.</title>
        <authorList>
            <person name="Liu S."/>
            <person name="Wang L."/>
            <person name="Zheng H."/>
            <person name="Xu Z."/>
            <person name="Roellig D.M."/>
            <person name="Li N."/>
            <person name="Frace M.A."/>
            <person name="Tang K."/>
            <person name="Arrowood M.J."/>
            <person name="Moss D.M."/>
            <person name="Zhang L."/>
            <person name="Feng Y."/>
            <person name="Xiao L."/>
        </authorList>
    </citation>
    <scope>NUCLEOTIDE SEQUENCE [LARGE SCALE GENOMIC DNA]</scope>
    <source>
        <strain evidence="4 5">CHN_HEN01</strain>
    </source>
</reference>
<dbReference type="Gene3D" id="3.40.50.150">
    <property type="entry name" value="Vaccinia Virus protein VP39"/>
    <property type="match status" value="1"/>
</dbReference>
<dbReference type="InterPro" id="IPR010286">
    <property type="entry name" value="METTL16/RlmF"/>
</dbReference>
<proteinExistence type="predicted"/>
<dbReference type="Pfam" id="PF05971">
    <property type="entry name" value="Methyltransf_10"/>
    <property type="match status" value="2"/>
</dbReference>
<dbReference type="PANTHER" id="PTHR13393:SF0">
    <property type="entry name" value="RNA N6-ADENOSINE-METHYLTRANSFERASE METTL16"/>
    <property type="match status" value="1"/>
</dbReference>
<organism evidence="4 5">
    <name type="scientific">Cyclospora cayetanensis</name>
    <dbReference type="NCBI Taxonomy" id="88456"/>
    <lineage>
        <taxon>Eukaryota</taxon>
        <taxon>Sar</taxon>
        <taxon>Alveolata</taxon>
        <taxon>Apicomplexa</taxon>
        <taxon>Conoidasida</taxon>
        <taxon>Coccidia</taxon>
        <taxon>Eucoccidiorida</taxon>
        <taxon>Eimeriorina</taxon>
        <taxon>Eimeriidae</taxon>
        <taxon>Cyclospora</taxon>
    </lineage>
</organism>
<dbReference type="VEuPathDB" id="ToxoDB:LOC34621221"/>
<keyword evidence="1" id="KW-0489">Methyltransferase</keyword>
<evidence type="ECO:0000313" key="5">
    <source>
        <dbReference type="Proteomes" id="UP000095192"/>
    </source>
</evidence>
<dbReference type="GO" id="GO:0008168">
    <property type="term" value="F:methyltransferase activity"/>
    <property type="evidence" value="ECO:0007669"/>
    <property type="project" value="UniProtKB-KW"/>
</dbReference>
<evidence type="ECO:0000256" key="3">
    <source>
        <dbReference type="SAM" id="MobiDB-lite"/>
    </source>
</evidence>
<dbReference type="AlphaFoldDB" id="A0A1D3D536"/>
<dbReference type="EMBL" id="JROU02000693">
    <property type="protein sequence ID" value="OEH78560.1"/>
    <property type="molecule type" value="Genomic_DNA"/>
</dbReference>
<evidence type="ECO:0000256" key="1">
    <source>
        <dbReference type="ARBA" id="ARBA00022603"/>
    </source>
</evidence>
<dbReference type="GO" id="GO:0070475">
    <property type="term" value="P:rRNA base methylation"/>
    <property type="evidence" value="ECO:0007669"/>
    <property type="project" value="TreeGrafter"/>
</dbReference>
<evidence type="ECO:0000313" key="4">
    <source>
        <dbReference type="EMBL" id="OEH78560.1"/>
    </source>
</evidence>
<dbReference type="Proteomes" id="UP000095192">
    <property type="component" value="Unassembled WGS sequence"/>
</dbReference>
<dbReference type="InterPro" id="IPR029063">
    <property type="entry name" value="SAM-dependent_MTases_sf"/>
</dbReference>
<evidence type="ECO:0000256" key="2">
    <source>
        <dbReference type="ARBA" id="ARBA00022679"/>
    </source>
</evidence>
<dbReference type="VEuPathDB" id="ToxoDB:cyc_04733"/>
<accession>A0A1D3D536</accession>
<dbReference type="InParanoid" id="A0A1D3D536"/>
<feature type="region of interest" description="Disordered" evidence="3">
    <location>
        <begin position="118"/>
        <end position="185"/>
    </location>
</feature>
<keyword evidence="2" id="KW-0808">Transferase</keyword>
<comment type="caution">
    <text evidence="4">The sequence shown here is derived from an EMBL/GenBank/DDBJ whole genome shotgun (WGS) entry which is preliminary data.</text>
</comment>
<keyword evidence="5" id="KW-1185">Reference proteome</keyword>
<feature type="compositionally biased region" description="Polar residues" evidence="3">
    <location>
        <begin position="133"/>
        <end position="157"/>
    </location>
</feature>
<name>A0A1D3D536_9EIME</name>
<dbReference type="VEuPathDB" id="ToxoDB:LOC113147132"/>